<gene>
    <name evidence="1" type="ORF">LVJ94_01760</name>
</gene>
<evidence type="ECO:0008006" key="3">
    <source>
        <dbReference type="Google" id="ProtNLM"/>
    </source>
</evidence>
<evidence type="ECO:0000313" key="2">
    <source>
        <dbReference type="Proteomes" id="UP001374803"/>
    </source>
</evidence>
<dbReference type="RefSeq" id="WP_394835639.1">
    <property type="nucleotide sequence ID" value="NZ_CP089983.1"/>
</dbReference>
<accession>A0ABZ2L5E1</accession>
<name>A0ABZ2L5E1_9BACT</name>
<keyword evidence="2" id="KW-1185">Reference proteome</keyword>
<organism evidence="1 2">
    <name type="scientific">Pendulispora rubella</name>
    <dbReference type="NCBI Taxonomy" id="2741070"/>
    <lineage>
        <taxon>Bacteria</taxon>
        <taxon>Pseudomonadati</taxon>
        <taxon>Myxococcota</taxon>
        <taxon>Myxococcia</taxon>
        <taxon>Myxococcales</taxon>
        <taxon>Sorangiineae</taxon>
        <taxon>Pendulisporaceae</taxon>
        <taxon>Pendulispora</taxon>
    </lineage>
</organism>
<reference evidence="1" key="1">
    <citation type="submission" date="2021-12" db="EMBL/GenBank/DDBJ databases">
        <title>Discovery of the Pendulisporaceae a myxobacterial family with distinct sporulation behavior and unique specialized metabolism.</title>
        <authorList>
            <person name="Garcia R."/>
            <person name="Popoff A."/>
            <person name="Bader C.D."/>
            <person name="Loehr J."/>
            <person name="Walesch S."/>
            <person name="Walt C."/>
            <person name="Boldt J."/>
            <person name="Bunk B."/>
            <person name="Haeckl F.J.F.P.J."/>
            <person name="Gunesch A.P."/>
            <person name="Birkelbach J."/>
            <person name="Nuebel U."/>
            <person name="Pietschmann T."/>
            <person name="Bach T."/>
            <person name="Mueller R."/>
        </authorList>
    </citation>
    <scope>NUCLEOTIDE SEQUENCE</scope>
    <source>
        <strain evidence="1">MSr11367</strain>
    </source>
</reference>
<dbReference type="Proteomes" id="UP001374803">
    <property type="component" value="Chromosome"/>
</dbReference>
<evidence type="ECO:0000313" key="1">
    <source>
        <dbReference type="EMBL" id="WXB05990.1"/>
    </source>
</evidence>
<dbReference type="EMBL" id="CP089983">
    <property type="protein sequence ID" value="WXB05990.1"/>
    <property type="molecule type" value="Genomic_DNA"/>
</dbReference>
<sequence length="74" mass="8176">MAGLADLAITQLSQRARQIGKLLGRADLKELVHDGHEELRARGELALKRYGNAPEPHLEVLAQRVIARKNRDGA</sequence>
<proteinExistence type="predicted"/>
<protein>
    <recommendedName>
        <fullName evidence="3">Polyprenyl synthetase</fullName>
    </recommendedName>
</protein>